<dbReference type="RefSeq" id="WP_013163518.1">
    <property type="nucleotide sequence ID" value="NC_014216.1"/>
</dbReference>
<evidence type="ECO:0000313" key="3">
    <source>
        <dbReference type="Proteomes" id="UP000001508"/>
    </source>
</evidence>
<dbReference type="eggNOG" id="COG0664">
    <property type="taxonomic scope" value="Bacteria"/>
</dbReference>
<dbReference type="InterPro" id="IPR000595">
    <property type="entry name" value="cNMP-bd_dom"/>
</dbReference>
<dbReference type="Proteomes" id="UP000001508">
    <property type="component" value="Chromosome"/>
</dbReference>
<dbReference type="Gene3D" id="2.60.120.10">
    <property type="entry name" value="Jelly Rolls"/>
    <property type="match status" value="1"/>
</dbReference>
<gene>
    <name evidence="2" type="ordered locus">DaAHT2_1295</name>
</gene>
<dbReference type="KEGG" id="dak:DaAHT2_1295"/>
<dbReference type="InterPro" id="IPR018490">
    <property type="entry name" value="cNMP-bd_dom_sf"/>
</dbReference>
<evidence type="ECO:0000313" key="2">
    <source>
        <dbReference type="EMBL" id="ADH85990.1"/>
    </source>
</evidence>
<accession>D6Z365</accession>
<dbReference type="CDD" id="cd00038">
    <property type="entry name" value="CAP_ED"/>
    <property type="match status" value="1"/>
</dbReference>
<feature type="domain" description="Cyclic nucleotide-binding" evidence="1">
    <location>
        <begin position="28"/>
        <end position="152"/>
    </location>
</feature>
<dbReference type="OrthoDB" id="5401860at2"/>
<proteinExistence type="predicted"/>
<protein>
    <submittedName>
        <fullName evidence="2">Putative transcriptional regulator, Crp/Fnr family</fullName>
    </submittedName>
</protein>
<name>D6Z365_DESAT</name>
<dbReference type="Pfam" id="PF00027">
    <property type="entry name" value="cNMP_binding"/>
    <property type="match status" value="1"/>
</dbReference>
<dbReference type="STRING" id="589865.DaAHT2_1295"/>
<dbReference type="AlphaFoldDB" id="D6Z365"/>
<organism evidence="2 3">
    <name type="scientific">Desulfurivibrio alkaliphilus (strain DSM 19089 / UNIQEM U267 / AHT2)</name>
    <dbReference type="NCBI Taxonomy" id="589865"/>
    <lineage>
        <taxon>Bacteria</taxon>
        <taxon>Pseudomonadati</taxon>
        <taxon>Thermodesulfobacteriota</taxon>
        <taxon>Desulfobulbia</taxon>
        <taxon>Desulfobulbales</taxon>
        <taxon>Desulfobulbaceae</taxon>
        <taxon>Desulfurivibrio</taxon>
    </lineage>
</organism>
<reference evidence="3" key="1">
    <citation type="submission" date="2010-02" db="EMBL/GenBank/DDBJ databases">
        <title>Complete sequence of Desulfurivibrio alkaliphilus AHT2.</title>
        <authorList>
            <consortium name="US DOE Joint Genome Institute"/>
            <person name="Pitluck S."/>
            <person name="Chertkov O."/>
            <person name="Detter J.C."/>
            <person name="Han C."/>
            <person name="Tapia R."/>
            <person name="Larimer F."/>
            <person name="Land M."/>
            <person name="Hauser L."/>
            <person name="Kyrpides N."/>
            <person name="Mikhailova N."/>
            <person name="Sorokin D.Y."/>
            <person name="Muyzer G."/>
            <person name="Woyke T."/>
        </authorList>
    </citation>
    <scope>NUCLEOTIDE SEQUENCE [LARGE SCALE GENOMIC DNA]</scope>
    <source>
        <strain evidence="3">DSM 19089 / UNIQEM U267 / AHT2</strain>
    </source>
</reference>
<dbReference type="SMART" id="SM00100">
    <property type="entry name" value="cNMP"/>
    <property type="match status" value="1"/>
</dbReference>
<evidence type="ECO:0000259" key="1">
    <source>
        <dbReference type="PROSITE" id="PS50042"/>
    </source>
</evidence>
<dbReference type="HOGENOM" id="CLU_1583835_0_0_7"/>
<dbReference type="InParanoid" id="D6Z365"/>
<dbReference type="PROSITE" id="PS50042">
    <property type="entry name" value="CNMP_BINDING_3"/>
    <property type="match status" value="1"/>
</dbReference>
<sequence length="168" mass="18040">MTSTGSAEKAGAGLPVGRPPGAEEATKVLAFLEPAEALRLKALGEVREWKAGEVILDDQRPAPFLAFVLAGRLAVKKLSSFPGRYILLAEFEPGGMIGEGAVVEASRQPAAGTVVAAVDDSRLLVLPRERLQQLLSDEPELAQKLLLRIIQVVRRRLQGAGERLAWIL</sequence>
<dbReference type="InterPro" id="IPR014710">
    <property type="entry name" value="RmlC-like_jellyroll"/>
</dbReference>
<keyword evidence="3" id="KW-1185">Reference proteome</keyword>
<dbReference type="EMBL" id="CP001940">
    <property type="protein sequence ID" value="ADH85990.1"/>
    <property type="molecule type" value="Genomic_DNA"/>
</dbReference>
<dbReference type="SUPFAM" id="SSF51206">
    <property type="entry name" value="cAMP-binding domain-like"/>
    <property type="match status" value="1"/>
</dbReference>